<organism evidence="7 8">
    <name type="scientific">Bianquea renquensis</name>
    <dbReference type="NCBI Taxonomy" id="2763661"/>
    <lineage>
        <taxon>Bacteria</taxon>
        <taxon>Bacillati</taxon>
        <taxon>Bacillota</taxon>
        <taxon>Clostridia</taxon>
        <taxon>Eubacteriales</taxon>
        <taxon>Bianqueaceae</taxon>
        <taxon>Bianquea</taxon>
    </lineage>
</organism>
<proteinExistence type="predicted"/>
<keyword evidence="2" id="KW-1003">Cell membrane</keyword>
<evidence type="ECO:0000256" key="5">
    <source>
        <dbReference type="ARBA" id="ARBA00023136"/>
    </source>
</evidence>
<feature type="transmembrane region" description="Helical" evidence="6">
    <location>
        <begin position="339"/>
        <end position="358"/>
    </location>
</feature>
<evidence type="ECO:0000256" key="4">
    <source>
        <dbReference type="ARBA" id="ARBA00022989"/>
    </source>
</evidence>
<dbReference type="InterPro" id="IPR050833">
    <property type="entry name" value="Poly_Biosynth_Transport"/>
</dbReference>
<accession>A0A926DNU3</accession>
<evidence type="ECO:0000256" key="3">
    <source>
        <dbReference type="ARBA" id="ARBA00022692"/>
    </source>
</evidence>
<feature type="transmembrane region" description="Helical" evidence="6">
    <location>
        <begin position="435"/>
        <end position="456"/>
    </location>
</feature>
<evidence type="ECO:0000256" key="6">
    <source>
        <dbReference type="SAM" id="Phobius"/>
    </source>
</evidence>
<evidence type="ECO:0000313" key="8">
    <source>
        <dbReference type="Proteomes" id="UP000657006"/>
    </source>
</evidence>
<evidence type="ECO:0000256" key="2">
    <source>
        <dbReference type="ARBA" id="ARBA00022475"/>
    </source>
</evidence>
<keyword evidence="5 6" id="KW-0472">Membrane</keyword>
<evidence type="ECO:0000313" key="7">
    <source>
        <dbReference type="EMBL" id="MBC8542423.1"/>
    </source>
</evidence>
<feature type="transmembrane region" description="Helical" evidence="6">
    <location>
        <begin position="304"/>
        <end position="327"/>
    </location>
</feature>
<feature type="transmembrane region" description="Helical" evidence="6">
    <location>
        <begin position="379"/>
        <end position="397"/>
    </location>
</feature>
<feature type="transmembrane region" description="Helical" evidence="6">
    <location>
        <begin position="90"/>
        <end position="109"/>
    </location>
</feature>
<feature type="transmembrane region" description="Helical" evidence="6">
    <location>
        <begin position="163"/>
        <end position="188"/>
    </location>
</feature>
<name>A0A926DNU3_9FIRM</name>
<comment type="subcellular location">
    <subcellularLocation>
        <location evidence="1">Cell membrane</location>
        <topology evidence="1">Multi-pass membrane protein</topology>
    </subcellularLocation>
</comment>
<sequence>MRKENSIKNISFVLVGQVANLIIGFITRKIFVLFLAREYLDLNGLFTNIISVLSLAELGMGSAMVFSLYEPLAKRDTQKIQALMGFYSKAYKLIALVVLVAGIAIYPFLDIFMGAEKPQNIANVNQFYFLYLANSVISYLWAYKRSLILADQKNYILVLYKQVLYFVLNVVQVLLLIFTGSFLFYMMAQVLNTVVENLLVSRRADQLYPYIRHRQGIPLDQESKHSIFKNLRALVYHKIGDVMISSTDNILISMLVGMSWVGLYNNYYMVLGSLNTIIAQIFSSITATVGNLNVSEGEEQSYCVFQRILFANFWMMAFCTITLLLEIQPFVELWLGENFWLPVSTVIILGIKFYLTGLRKTVLMFRDAMGLFWYDRYKPIAEVILNLVASILLAKPFGISGVFAGTVVSTLLTSFWIEPYILYRRGFPSKPLRHYFYRVVCYTGITVLLALLTWGICSLLPGNGILGIAVRLLTCIFVPNGVLALCFHRTDAFQYYWSIAKGIGSTVWKKCHHSQG</sequence>
<dbReference type="Proteomes" id="UP000657006">
    <property type="component" value="Unassembled WGS sequence"/>
</dbReference>
<comment type="caution">
    <text evidence="7">The sequence shown here is derived from an EMBL/GenBank/DDBJ whole genome shotgun (WGS) entry which is preliminary data.</text>
</comment>
<reference evidence="7" key="1">
    <citation type="submission" date="2020-08" db="EMBL/GenBank/DDBJ databases">
        <title>Genome public.</title>
        <authorList>
            <person name="Liu C."/>
            <person name="Sun Q."/>
        </authorList>
    </citation>
    <scope>NUCLEOTIDE SEQUENCE</scope>
    <source>
        <strain evidence="7">NSJ-32</strain>
    </source>
</reference>
<feature type="transmembrane region" description="Helical" evidence="6">
    <location>
        <begin position="121"/>
        <end position="142"/>
    </location>
</feature>
<evidence type="ECO:0000256" key="1">
    <source>
        <dbReference type="ARBA" id="ARBA00004651"/>
    </source>
</evidence>
<protein>
    <recommendedName>
        <fullName evidence="9">Polysaccharide biosynthesis protein</fullName>
    </recommendedName>
</protein>
<keyword evidence="8" id="KW-1185">Reference proteome</keyword>
<dbReference type="GO" id="GO:0005886">
    <property type="term" value="C:plasma membrane"/>
    <property type="evidence" value="ECO:0007669"/>
    <property type="project" value="UniProtKB-SubCell"/>
</dbReference>
<dbReference type="PANTHER" id="PTHR30250:SF26">
    <property type="entry name" value="PSMA PROTEIN"/>
    <property type="match status" value="1"/>
</dbReference>
<keyword evidence="4 6" id="KW-1133">Transmembrane helix</keyword>
<feature type="transmembrane region" description="Helical" evidence="6">
    <location>
        <begin position="48"/>
        <end position="69"/>
    </location>
</feature>
<dbReference type="EMBL" id="JACRSQ010000002">
    <property type="protein sequence ID" value="MBC8542423.1"/>
    <property type="molecule type" value="Genomic_DNA"/>
</dbReference>
<gene>
    <name evidence="7" type="ORF">H8730_02530</name>
</gene>
<feature type="transmembrane region" description="Helical" evidence="6">
    <location>
        <begin position="12"/>
        <end position="36"/>
    </location>
</feature>
<feature type="transmembrane region" description="Helical" evidence="6">
    <location>
        <begin position="403"/>
        <end position="423"/>
    </location>
</feature>
<feature type="transmembrane region" description="Helical" evidence="6">
    <location>
        <begin position="468"/>
        <end position="487"/>
    </location>
</feature>
<evidence type="ECO:0008006" key="9">
    <source>
        <dbReference type="Google" id="ProtNLM"/>
    </source>
</evidence>
<keyword evidence="3 6" id="KW-0812">Transmembrane</keyword>
<dbReference type="PANTHER" id="PTHR30250">
    <property type="entry name" value="PST FAMILY PREDICTED COLANIC ACID TRANSPORTER"/>
    <property type="match status" value="1"/>
</dbReference>
<dbReference type="AlphaFoldDB" id="A0A926DNU3"/>
<dbReference type="RefSeq" id="WP_177714551.1">
    <property type="nucleotide sequence ID" value="NZ_JACRSQ010000002.1"/>
</dbReference>